<dbReference type="Pfam" id="PF04116">
    <property type="entry name" value="FA_hydroxylase"/>
    <property type="match status" value="1"/>
</dbReference>
<keyword evidence="4 5" id="KW-0472">Membrane</keyword>
<dbReference type="InterPro" id="IPR006694">
    <property type="entry name" value="Fatty_acid_hydroxylase"/>
</dbReference>
<dbReference type="InParanoid" id="A0A0G4EAT2"/>
<dbReference type="STRING" id="1169540.A0A0G4EAT2"/>
<gene>
    <name evidence="7" type="ORF">Vbra_3592</name>
</gene>
<evidence type="ECO:0000313" key="7">
    <source>
        <dbReference type="EMBL" id="CEL93013.1"/>
    </source>
</evidence>
<keyword evidence="2 5" id="KW-0812">Transmembrane</keyword>
<feature type="transmembrane region" description="Helical" evidence="5">
    <location>
        <begin position="162"/>
        <end position="185"/>
    </location>
</feature>
<dbReference type="VEuPathDB" id="CryptoDB:Vbra_3592"/>
<evidence type="ECO:0000256" key="2">
    <source>
        <dbReference type="ARBA" id="ARBA00022692"/>
    </source>
</evidence>
<dbReference type="OrthoDB" id="448852at2759"/>
<evidence type="ECO:0000256" key="5">
    <source>
        <dbReference type="SAM" id="Phobius"/>
    </source>
</evidence>
<accession>A0A0G4EAT2</accession>
<dbReference type="GO" id="GO:0005506">
    <property type="term" value="F:iron ion binding"/>
    <property type="evidence" value="ECO:0007669"/>
    <property type="project" value="InterPro"/>
</dbReference>
<feature type="transmembrane region" description="Helical" evidence="5">
    <location>
        <begin position="6"/>
        <end position="37"/>
    </location>
</feature>
<comment type="subcellular location">
    <subcellularLocation>
        <location evidence="1">Membrane</location>
    </subcellularLocation>
</comment>
<dbReference type="AlphaFoldDB" id="A0A0G4EAT2"/>
<dbReference type="InterPro" id="IPR050307">
    <property type="entry name" value="Sterol_Desaturase_Related"/>
</dbReference>
<dbReference type="EMBL" id="CDMY01000130">
    <property type="protein sequence ID" value="CEL93013.1"/>
    <property type="molecule type" value="Genomic_DNA"/>
</dbReference>
<proteinExistence type="predicted"/>
<dbReference type="GO" id="GO:0008610">
    <property type="term" value="P:lipid biosynthetic process"/>
    <property type="evidence" value="ECO:0007669"/>
    <property type="project" value="InterPro"/>
</dbReference>
<dbReference type="PANTHER" id="PTHR11863">
    <property type="entry name" value="STEROL DESATURASE"/>
    <property type="match status" value="1"/>
</dbReference>
<sequence>MNDRFSEWVIVCLVGNSLAVAVFWVHSLVLMAVAWLLPQWTERHRLQSEKRMSRRDYVVVATGVLLNQFVWTLPVLCVYFPLWRLRGCRVRLPFPSSVSVLRDLTVFSMFEELLFYWTHRLLHHPRLYRHIHKQHHEYSAPEGICAEYAHPVEHVLNNLLPILAGPLVAGTHGFTLALWIVFAIFTTVHTHSGLSLTGFPCASHHDYHHRSLCGCYGVLGVLDWLHGTDKGYKREIAREKGIVDVDT</sequence>
<name>A0A0G4EAT2_VITBC</name>
<evidence type="ECO:0000256" key="1">
    <source>
        <dbReference type="ARBA" id="ARBA00004370"/>
    </source>
</evidence>
<dbReference type="GO" id="GO:0016020">
    <property type="term" value="C:membrane"/>
    <property type="evidence" value="ECO:0007669"/>
    <property type="project" value="UniProtKB-SubCell"/>
</dbReference>
<evidence type="ECO:0000259" key="6">
    <source>
        <dbReference type="Pfam" id="PF04116"/>
    </source>
</evidence>
<feature type="transmembrane region" description="Helical" evidence="5">
    <location>
        <begin position="57"/>
        <end position="82"/>
    </location>
</feature>
<evidence type="ECO:0000256" key="4">
    <source>
        <dbReference type="ARBA" id="ARBA00023136"/>
    </source>
</evidence>
<keyword evidence="3 5" id="KW-1133">Transmembrane helix</keyword>
<protein>
    <recommendedName>
        <fullName evidence="6">Fatty acid hydroxylase domain-containing protein</fullName>
    </recommendedName>
</protein>
<feature type="domain" description="Fatty acid hydroxylase" evidence="6">
    <location>
        <begin position="105"/>
        <end position="228"/>
    </location>
</feature>
<organism evidence="7 8">
    <name type="scientific">Vitrella brassicaformis (strain CCMP3155)</name>
    <dbReference type="NCBI Taxonomy" id="1169540"/>
    <lineage>
        <taxon>Eukaryota</taxon>
        <taxon>Sar</taxon>
        <taxon>Alveolata</taxon>
        <taxon>Colpodellida</taxon>
        <taxon>Vitrellaceae</taxon>
        <taxon>Vitrella</taxon>
    </lineage>
</organism>
<dbReference type="PhylomeDB" id="A0A0G4EAT2"/>
<evidence type="ECO:0000256" key="3">
    <source>
        <dbReference type="ARBA" id="ARBA00022989"/>
    </source>
</evidence>
<keyword evidence="8" id="KW-1185">Reference proteome</keyword>
<evidence type="ECO:0000313" key="8">
    <source>
        <dbReference type="Proteomes" id="UP000041254"/>
    </source>
</evidence>
<dbReference type="OMA" id="QYAHPIE"/>
<dbReference type="Proteomes" id="UP000041254">
    <property type="component" value="Unassembled WGS sequence"/>
</dbReference>
<dbReference type="GO" id="GO:0016491">
    <property type="term" value="F:oxidoreductase activity"/>
    <property type="evidence" value="ECO:0007669"/>
    <property type="project" value="InterPro"/>
</dbReference>
<reference evidence="7 8" key="1">
    <citation type="submission" date="2014-11" db="EMBL/GenBank/DDBJ databases">
        <authorList>
            <person name="Zhu J."/>
            <person name="Qi W."/>
            <person name="Song R."/>
        </authorList>
    </citation>
    <scope>NUCLEOTIDE SEQUENCE [LARGE SCALE GENOMIC DNA]</scope>
</reference>